<evidence type="ECO:0000313" key="7">
    <source>
        <dbReference type="Proteomes" id="UP001595868"/>
    </source>
</evidence>
<dbReference type="EMBL" id="JBHSBN010000012">
    <property type="protein sequence ID" value="MFC4107935.1"/>
    <property type="molecule type" value="Genomic_DNA"/>
</dbReference>
<dbReference type="SUPFAM" id="SSF47336">
    <property type="entry name" value="ACP-like"/>
    <property type="match status" value="2"/>
</dbReference>
<keyword evidence="2" id="KW-0596">Phosphopantetheine</keyword>
<sequence>MNVEQAESRTGDVDRARRAERIRQRLLGSTHRSVSIDRVDRDGPLPLSAGQQQMWVLYQLDPASPAYLMAWTLRLAGELDVEALRWAWERLVHRHEILRTRYGQPGDEPVGYLDPPVRFELPVVDLSGEPAAERQEQALRITAARRRQPFDLETEHPLRVTLIRLAPDRHLMVVVTHHIACDGASYRRIGAEVSAGYAERAAGRPAALPEPPIQYADYAGWERGRTAGDALRDHLAYWRRHLDGLAELALPTDRPRPPRPDWRGGAVEVPLGPQLSERIRALASARQATPYLVLLAAFQTMLAQLSGTEDVAVGTPVAMHALPELDQLIGYTVNTVVVRARCPRDGTFGAVLAEVRTVALAALDHREVPFRLLVDELRPARDAGGNPLFQVAFDLNPTDDGVFDLPGVDVTPVGAPERTVAKFDLTVHVAEEPTGQLSAHLEFARALFDEETAQRLATHYGVLLDAVVREPDLPLAQLPTPYLPNRTPGGPDGDRAATAPAVAPAVSGGDGPPPAGELLGTLDEVWRDVLRVDHVDPDDNFFDIGGDSIRAVALAGRLKTRGLDVTAADLYAHQTVSDLARAVAVRRRAEVPTGIAPFAMVGRADRDALPTDLADAYPVGAGQLGMIVEMLARPDLNLYQDSTSFLIRGDGPFSASAFQQAVQLVVDRHEVLRTTFDLSSYSIPLQLVRREVSYRPGVTRGDAVGPDGWEPRLRAYFDERRRNPMTLTEAPLVRFHAHTAANTDDWCFSVTECHPVLEGWSFHSLMMEILTAYRELRAGRVPVSPEPVPFRYADYIAAELAALRSESDRAYWREVVEGRSPGRLPAAWRDDPGAARDRYQHSVGFDDLQEDLRRLAAETRTSLKAVLLAAHLTVMSAVTEATDFCTGLVTDARPEMVGAERVPGFYINTVPFAMPTGARTWGELVRLVYRGLTEMWPHRRFPMPMVQQEFAPGTRLVEVMFNYLDFHQVDKDLVHWEATVDESENEFALHVFTLAGERSGVLRLNTTNHVLTRDATRRLGDMYRAVLEDMARGSAGDATAARLAPDDVRRLAAGRDAAAPGPEPAPVPDAFAGWVSSRPDAVAVRSGQVRLSYAQLDAAAREVADRLRQAGVRPGGLVAVAARHDVSLPATLLGVWRAGAAWLALDGALSPGQRRAAARAGGADALIEADTVTELGPPADGSGAGGRPGSAACVLPDARTAPGGGAVLSHRALASALAGLRAGLADSGAPSTEESVWLFASPFPSWPALVELLLPIVTGGQLVVAAPEPERAASARSAAAAVGGPSAPVTHLHAPPATRWQVEAGTGRETAAGPGAGSPTAVLVGGDPLLAVAHPAGTDADLRLIEVGGADTSPGWLTLAGRPLPGVRPYVLDPHLRAVPIGVIGELYVGGPVLPDGYHADPVGTAEHLVPDPAGHGGQRLLRTGRLARLHGDGRLEHLGPVRAHTTADTGLVDLAEIRAALCAQPQVREAYVLLRPTAADGRTLVAYLRPVPGTAVDPGELRRVLADRLPRRLVPDVLVPVETWPLTPEGRVDPDALPDPPAADAAAGRRTPWDAEFEALLRAVLPTLPADAELTPDAELTVLGLNSLSTVELLISLEHAYDVSISGGRLVLDMFETPATLWDGISRLRTARPDPTGAIP</sequence>
<dbReference type="InterPro" id="IPR009081">
    <property type="entry name" value="PP-bd_ACP"/>
</dbReference>
<feature type="domain" description="Carrier" evidence="5">
    <location>
        <begin position="1552"/>
        <end position="1630"/>
    </location>
</feature>
<dbReference type="Gene3D" id="3.30.300.30">
    <property type="match status" value="1"/>
</dbReference>
<evidence type="ECO:0000256" key="1">
    <source>
        <dbReference type="ARBA" id="ARBA00001957"/>
    </source>
</evidence>
<keyword evidence="3" id="KW-0597">Phosphoprotein</keyword>
<gene>
    <name evidence="6" type="ORF">ACFOX0_18640</name>
</gene>
<dbReference type="InterPro" id="IPR023213">
    <property type="entry name" value="CAT-like_dom_sf"/>
</dbReference>
<feature type="compositionally biased region" description="Low complexity" evidence="4">
    <location>
        <begin position="496"/>
        <end position="507"/>
    </location>
</feature>
<evidence type="ECO:0000256" key="3">
    <source>
        <dbReference type="ARBA" id="ARBA00022553"/>
    </source>
</evidence>
<dbReference type="SMART" id="SM00823">
    <property type="entry name" value="PKS_PP"/>
    <property type="match status" value="2"/>
</dbReference>
<dbReference type="InterPro" id="IPR001242">
    <property type="entry name" value="Condensation_dom"/>
</dbReference>
<evidence type="ECO:0000256" key="2">
    <source>
        <dbReference type="ARBA" id="ARBA00022450"/>
    </source>
</evidence>
<dbReference type="RefSeq" id="WP_377547536.1">
    <property type="nucleotide sequence ID" value="NZ_JBHSBN010000012.1"/>
</dbReference>
<dbReference type="PANTHER" id="PTHR45527:SF1">
    <property type="entry name" value="FATTY ACID SYNTHASE"/>
    <property type="match status" value="1"/>
</dbReference>
<dbReference type="InterPro" id="IPR025110">
    <property type="entry name" value="AMP-bd_C"/>
</dbReference>
<organism evidence="6 7">
    <name type="scientific">Micromonospora zhanjiangensis</name>
    <dbReference type="NCBI Taxonomy" id="1522057"/>
    <lineage>
        <taxon>Bacteria</taxon>
        <taxon>Bacillati</taxon>
        <taxon>Actinomycetota</taxon>
        <taxon>Actinomycetes</taxon>
        <taxon>Micromonosporales</taxon>
        <taxon>Micromonosporaceae</taxon>
        <taxon>Micromonospora</taxon>
    </lineage>
</organism>
<dbReference type="Pfam" id="PF00501">
    <property type="entry name" value="AMP-binding"/>
    <property type="match status" value="2"/>
</dbReference>
<dbReference type="InterPro" id="IPR000873">
    <property type="entry name" value="AMP-dep_synth/lig_dom"/>
</dbReference>
<feature type="region of interest" description="Disordered" evidence="4">
    <location>
        <begin position="1529"/>
        <end position="1550"/>
    </location>
</feature>
<dbReference type="InterPro" id="IPR020806">
    <property type="entry name" value="PKS_PP-bd"/>
</dbReference>
<comment type="cofactor">
    <cofactor evidence="1">
        <name>pantetheine 4'-phosphate</name>
        <dbReference type="ChEBI" id="CHEBI:47942"/>
    </cofactor>
</comment>
<dbReference type="PANTHER" id="PTHR45527">
    <property type="entry name" value="NONRIBOSOMAL PEPTIDE SYNTHETASE"/>
    <property type="match status" value="1"/>
</dbReference>
<dbReference type="Pfam" id="PF00550">
    <property type="entry name" value="PP-binding"/>
    <property type="match status" value="2"/>
</dbReference>
<dbReference type="Pfam" id="PF13193">
    <property type="entry name" value="AMP-binding_C"/>
    <property type="match status" value="1"/>
</dbReference>
<evidence type="ECO:0000259" key="5">
    <source>
        <dbReference type="PROSITE" id="PS50075"/>
    </source>
</evidence>
<keyword evidence="7" id="KW-1185">Reference proteome</keyword>
<dbReference type="Proteomes" id="UP001595868">
    <property type="component" value="Unassembled WGS sequence"/>
</dbReference>
<dbReference type="Gene3D" id="3.30.559.10">
    <property type="entry name" value="Chloramphenicol acetyltransferase-like domain"/>
    <property type="match status" value="2"/>
</dbReference>
<accession>A0ABV8KP94</accession>
<dbReference type="CDD" id="cd19531">
    <property type="entry name" value="LCL_NRPS-like"/>
    <property type="match status" value="1"/>
</dbReference>
<comment type="caution">
    <text evidence="6">The sequence shown here is derived from an EMBL/GenBank/DDBJ whole genome shotgun (WGS) entry which is preliminary data.</text>
</comment>
<evidence type="ECO:0000256" key="4">
    <source>
        <dbReference type="SAM" id="MobiDB-lite"/>
    </source>
</evidence>
<dbReference type="Pfam" id="PF00668">
    <property type="entry name" value="Condensation"/>
    <property type="match status" value="2"/>
</dbReference>
<dbReference type="Gene3D" id="3.40.50.12780">
    <property type="entry name" value="N-terminal domain of ligase-like"/>
    <property type="match status" value="1"/>
</dbReference>
<name>A0ABV8KP94_9ACTN</name>
<dbReference type="InterPro" id="IPR006162">
    <property type="entry name" value="Ppantetheine_attach_site"/>
</dbReference>
<dbReference type="SUPFAM" id="SSF56801">
    <property type="entry name" value="Acetyl-CoA synthetase-like"/>
    <property type="match status" value="1"/>
</dbReference>
<dbReference type="PROSITE" id="PS00012">
    <property type="entry name" value="PHOSPHOPANTETHEINE"/>
    <property type="match status" value="1"/>
</dbReference>
<dbReference type="InterPro" id="IPR045851">
    <property type="entry name" value="AMP-bd_C_sf"/>
</dbReference>
<feature type="region of interest" description="Disordered" evidence="4">
    <location>
        <begin position="478"/>
        <end position="512"/>
    </location>
</feature>
<dbReference type="InterPro" id="IPR036736">
    <property type="entry name" value="ACP-like_sf"/>
</dbReference>
<dbReference type="Gene3D" id="3.30.559.30">
    <property type="entry name" value="Nonribosomal peptide synthetase, condensation domain"/>
    <property type="match status" value="2"/>
</dbReference>
<proteinExistence type="predicted"/>
<dbReference type="SUPFAM" id="SSF52777">
    <property type="entry name" value="CoA-dependent acyltransferases"/>
    <property type="match status" value="4"/>
</dbReference>
<dbReference type="Gene3D" id="1.10.1200.10">
    <property type="entry name" value="ACP-like"/>
    <property type="match status" value="2"/>
</dbReference>
<dbReference type="PROSITE" id="PS50075">
    <property type="entry name" value="CARRIER"/>
    <property type="match status" value="2"/>
</dbReference>
<feature type="domain" description="Carrier" evidence="5">
    <location>
        <begin position="513"/>
        <end position="587"/>
    </location>
</feature>
<evidence type="ECO:0000313" key="6">
    <source>
        <dbReference type="EMBL" id="MFC4107935.1"/>
    </source>
</evidence>
<dbReference type="InterPro" id="IPR042099">
    <property type="entry name" value="ANL_N_sf"/>
</dbReference>
<reference evidence="7" key="1">
    <citation type="journal article" date="2019" name="Int. J. Syst. Evol. Microbiol.">
        <title>The Global Catalogue of Microorganisms (GCM) 10K type strain sequencing project: providing services to taxonomists for standard genome sequencing and annotation.</title>
        <authorList>
            <consortium name="The Broad Institute Genomics Platform"/>
            <consortium name="The Broad Institute Genome Sequencing Center for Infectious Disease"/>
            <person name="Wu L."/>
            <person name="Ma J."/>
        </authorList>
    </citation>
    <scope>NUCLEOTIDE SEQUENCE [LARGE SCALE GENOMIC DNA]</scope>
    <source>
        <strain evidence="7">2902at01</strain>
    </source>
</reference>
<protein>
    <submittedName>
        <fullName evidence="6">Condensation domain-containing protein</fullName>
    </submittedName>
</protein>